<dbReference type="FunFam" id="3.30.70.580:FF:000001">
    <property type="entry name" value="tRNA pseudouridine synthase A"/>
    <property type="match status" value="1"/>
</dbReference>
<dbReference type="GO" id="GO:0160147">
    <property type="term" value="F:tRNA pseudouridine(38-40) synthase activity"/>
    <property type="evidence" value="ECO:0007669"/>
    <property type="project" value="UniProtKB-EC"/>
</dbReference>
<evidence type="ECO:0000256" key="2">
    <source>
        <dbReference type="ARBA" id="ARBA00022694"/>
    </source>
</evidence>
<evidence type="ECO:0000259" key="8">
    <source>
        <dbReference type="Pfam" id="PF01416"/>
    </source>
</evidence>
<dbReference type="OrthoDB" id="9811823at2"/>
<comment type="function">
    <text evidence="4">Formation of pseudouridine at positions 38, 39 and 40 in the anticodon stem and loop of transfer RNAs.</text>
</comment>
<dbReference type="InterPro" id="IPR020097">
    <property type="entry name" value="PsdUridine_synth_TruA_a/b_dom"/>
</dbReference>
<evidence type="ECO:0000256" key="4">
    <source>
        <dbReference type="HAMAP-Rule" id="MF_00171"/>
    </source>
</evidence>
<evidence type="ECO:0000256" key="3">
    <source>
        <dbReference type="ARBA" id="ARBA00023235"/>
    </source>
</evidence>
<dbReference type="GO" id="GO:0031119">
    <property type="term" value="P:tRNA pseudouridine synthesis"/>
    <property type="evidence" value="ECO:0007669"/>
    <property type="project" value="UniProtKB-UniRule"/>
</dbReference>
<feature type="active site" description="Nucleophile" evidence="4 5">
    <location>
        <position position="56"/>
    </location>
</feature>
<dbReference type="InterPro" id="IPR020094">
    <property type="entry name" value="TruA/RsuA/RluB/E/F_N"/>
</dbReference>
<comment type="subunit">
    <text evidence="4">Homodimer.</text>
</comment>
<comment type="caution">
    <text evidence="4">Lacks conserved residue(s) required for the propagation of feature annotation.</text>
</comment>
<dbReference type="Gene3D" id="3.30.70.660">
    <property type="entry name" value="Pseudouridine synthase I, catalytic domain, C-terminal subdomain"/>
    <property type="match status" value="1"/>
</dbReference>
<dbReference type="InterPro" id="IPR001406">
    <property type="entry name" value="PsdUridine_synth_TruA"/>
</dbReference>
<dbReference type="AlphaFoldDB" id="A0A326RU82"/>
<dbReference type="PIRSF" id="PIRSF001430">
    <property type="entry name" value="tRNA_psdUrid_synth"/>
    <property type="match status" value="1"/>
</dbReference>
<sequence length="253" mass="29362">MNETKNRYFLQLSYHGGPFHGWQIQQNAFTVQECIENALSTFLRKPIAIMGSGRTDTGVHASMQVCHFDLPDMTLPENFLKAVNAILPKEIAIHTIRKVQPDAHARFDALKRSYFYRIIFSKNPFLEGMAWQLFHRPDVNRMNEAAQFLLQYEDFECFSKVHTEVNHFRCKIFEAHWEQKDDQLLFHITANRFLRGMVRAIVGTLIEIGFGHKQIEDLERIILSKDRTQAGKAAPAKGLFLSQITYPTNIYLD</sequence>
<dbReference type="GO" id="GO:0003723">
    <property type="term" value="F:RNA binding"/>
    <property type="evidence" value="ECO:0007669"/>
    <property type="project" value="InterPro"/>
</dbReference>
<dbReference type="Proteomes" id="UP000248917">
    <property type="component" value="Unassembled WGS sequence"/>
</dbReference>
<dbReference type="EMBL" id="QKTX01000004">
    <property type="protein sequence ID" value="PZV84688.1"/>
    <property type="molecule type" value="Genomic_DNA"/>
</dbReference>
<evidence type="ECO:0000256" key="5">
    <source>
        <dbReference type="PIRSR" id="PIRSR001430-1"/>
    </source>
</evidence>
<feature type="domain" description="Pseudouridine synthase I TruA alpha/beta" evidence="8">
    <location>
        <begin position="153"/>
        <end position="247"/>
    </location>
</feature>
<name>A0A326RU82_9BACT</name>
<dbReference type="InterPro" id="IPR020095">
    <property type="entry name" value="PsdUridine_synth_TruA_C"/>
</dbReference>
<keyword evidence="2 4" id="KW-0819">tRNA processing</keyword>
<feature type="binding site" evidence="4 6">
    <location>
        <position position="114"/>
    </location>
    <ligand>
        <name>substrate</name>
    </ligand>
</feature>
<keyword evidence="10" id="KW-1185">Reference proteome</keyword>
<evidence type="ECO:0000313" key="10">
    <source>
        <dbReference type="Proteomes" id="UP000248917"/>
    </source>
</evidence>
<comment type="caution">
    <text evidence="9">The sequence shown here is derived from an EMBL/GenBank/DDBJ whole genome shotgun (WGS) entry which is preliminary data.</text>
</comment>
<dbReference type="InterPro" id="IPR020103">
    <property type="entry name" value="PsdUridine_synth_cat_dom_sf"/>
</dbReference>
<reference evidence="9 10" key="1">
    <citation type="submission" date="2018-06" db="EMBL/GenBank/DDBJ databases">
        <title>Genomic Encyclopedia of Archaeal and Bacterial Type Strains, Phase II (KMG-II): from individual species to whole genera.</title>
        <authorList>
            <person name="Goeker M."/>
        </authorList>
    </citation>
    <scope>NUCLEOTIDE SEQUENCE [LARGE SCALE GENOMIC DNA]</scope>
    <source>
        <strain evidence="9 10">T4</strain>
    </source>
</reference>
<evidence type="ECO:0000256" key="7">
    <source>
        <dbReference type="RuleBase" id="RU003792"/>
    </source>
</evidence>
<evidence type="ECO:0000313" key="9">
    <source>
        <dbReference type="EMBL" id="PZV84688.1"/>
    </source>
</evidence>
<evidence type="ECO:0000256" key="6">
    <source>
        <dbReference type="PIRSR" id="PIRSR001430-2"/>
    </source>
</evidence>
<dbReference type="PANTHER" id="PTHR11142">
    <property type="entry name" value="PSEUDOURIDYLATE SYNTHASE"/>
    <property type="match status" value="1"/>
</dbReference>
<dbReference type="SUPFAM" id="SSF55120">
    <property type="entry name" value="Pseudouridine synthase"/>
    <property type="match status" value="1"/>
</dbReference>
<dbReference type="PANTHER" id="PTHR11142:SF0">
    <property type="entry name" value="TRNA PSEUDOURIDINE SYNTHASE-LIKE 1"/>
    <property type="match status" value="1"/>
</dbReference>
<protein>
    <recommendedName>
        <fullName evidence="4">tRNA pseudouridine synthase A</fullName>
        <ecNumber evidence="4">5.4.99.12</ecNumber>
    </recommendedName>
    <alternativeName>
        <fullName evidence="4">tRNA pseudouridine(38-40) synthase</fullName>
    </alternativeName>
    <alternativeName>
        <fullName evidence="4">tRNA pseudouridylate synthase I</fullName>
    </alternativeName>
    <alternativeName>
        <fullName evidence="4">tRNA-uridine isomerase I</fullName>
    </alternativeName>
</protein>
<dbReference type="NCBIfam" id="TIGR00071">
    <property type="entry name" value="hisT_truA"/>
    <property type="match status" value="1"/>
</dbReference>
<comment type="similarity">
    <text evidence="1 4 7">Belongs to the tRNA pseudouridine synthase TruA family.</text>
</comment>
<feature type="domain" description="Pseudouridine synthase I TruA alpha/beta" evidence="8">
    <location>
        <begin position="16"/>
        <end position="108"/>
    </location>
</feature>
<gene>
    <name evidence="4" type="primary">truA</name>
    <name evidence="9" type="ORF">CLV31_104344</name>
</gene>
<evidence type="ECO:0000256" key="1">
    <source>
        <dbReference type="ARBA" id="ARBA00009375"/>
    </source>
</evidence>
<organism evidence="9 10">
    <name type="scientific">Algoriphagus aquaeductus</name>
    <dbReference type="NCBI Taxonomy" id="475299"/>
    <lineage>
        <taxon>Bacteria</taxon>
        <taxon>Pseudomonadati</taxon>
        <taxon>Bacteroidota</taxon>
        <taxon>Cytophagia</taxon>
        <taxon>Cytophagales</taxon>
        <taxon>Cyclobacteriaceae</taxon>
        <taxon>Algoriphagus</taxon>
    </lineage>
</organism>
<keyword evidence="3 4" id="KW-0413">Isomerase</keyword>
<dbReference type="Gene3D" id="3.30.70.580">
    <property type="entry name" value="Pseudouridine synthase I, catalytic domain, N-terminal subdomain"/>
    <property type="match status" value="1"/>
</dbReference>
<proteinExistence type="inferred from homology"/>
<dbReference type="CDD" id="cd02570">
    <property type="entry name" value="PseudoU_synth_EcTruA"/>
    <property type="match status" value="1"/>
</dbReference>
<dbReference type="Pfam" id="PF01416">
    <property type="entry name" value="PseudoU_synth_1"/>
    <property type="match status" value="2"/>
</dbReference>
<comment type="catalytic activity">
    <reaction evidence="4 7">
        <text>uridine(38/39/40) in tRNA = pseudouridine(38/39/40) in tRNA</text>
        <dbReference type="Rhea" id="RHEA:22376"/>
        <dbReference type="Rhea" id="RHEA-COMP:10085"/>
        <dbReference type="Rhea" id="RHEA-COMP:10087"/>
        <dbReference type="ChEBI" id="CHEBI:65314"/>
        <dbReference type="ChEBI" id="CHEBI:65315"/>
        <dbReference type="EC" id="5.4.99.12"/>
    </reaction>
</comment>
<dbReference type="HAMAP" id="MF_00171">
    <property type="entry name" value="TruA"/>
    <property type="match status" value="1"/>
</dbReference>
<dbReference type="RefSeq" id="WP_111392339.1">
    <property type="nucleotide sequence ID" value="NZ_QKTX01000004.1"/>
</dbReference>
<dbReference type="EC" id="5.4.99.12" evidence="4"/>
<accession>A0A326RU82</accession>